<dbReference type="RefSeq" id="WP_012065232.1">
    <property type="nucleotide sequence ID" value="NC_009633.1"/>
</dbReference>
<dbReference type="PANTHER" id="PTHR30294">
    <property type="entry name" value="MEMBRANE COMPONENT OF ABC TRANSPORTER YHHJ-RELATED"/>
    <property type="match status" value="1"/>
</dbReference>
<keyword evidence="4" id="KW-1003">Cell membrane</keyword>
<dbReference type="Proteomes" id="UP000001572">
    <property type="component" value="Chromosome"/>
</dbReference>
<dbReference type="PROSITE" id="PS51012">
    <property type="entry name" value="ABC_TM2"/>
    <property type="match status" value="1"/>
</dbReference>
<keyword evidence="6 8" id="KW-1133">Transmembrane helix</keyword>
<evidence type="ECO:0000313" key="11">
    <source>
        <dbReference type="Proteomes" id="UP000001572"/>
    </source>
</evidence>
<dbReference type="AlphaFoldDB" id="A6TVR6"/>
<comment type="subcellular location">
    <subcellularLocation>
        <location evidence="1">Cell membrane</location>
        <topology evidence="1">Multi-pass membrane protein</topology>
    </subcellularLocation>
</comment>
<dbReference type="eggNOG" id="COG0842">
    <property type="taxonomic scope" value="Bacteria"/>
</dbReference>
<dbReference type="STRING" id="293826.Amet_4204"/>
<dbReference type="KEGG" id="amt:Amet_4204"/>
<proteinExistence type="inferred from homology"/>
<dbReference type="OrthoDB" id="266913at2"/>
<feature type="domain" description="ABC transmembrane type-2" evidence="9">
    <location>
        <begin position="143"/>
        <end position="367"/>
    </location>
</feature>
<comment type="similarity">
    <text evidence="2">Belongs to the ABC-2 integral membrane protein family.</text>
</comment>
<keyword evidence="11" id="KW-1185">Reference proteome</keyword>
<evidence type="ECO:0000256" key="7">
    <source>
        <dbReference type="ARBA" id="ARBA00023136"/>
    </source>
</evidence>
<keyword evidence="3" id="KW-0813">Transport</keyword>
<evidence type="ECO:0000313" key="10">
    <source>
        <dbReference type="EMBL" id="ABR50284.1"/>
    </source>
</evidence>
<evidence type="ECO:0000256" key="8">
    <source>
        <dbReference type="SAM" id="Phobius"/>
    </source>
</evidence>
<dbReference type="GO" id="GO:0140359">
    <property type="term" value="F:ABC-type transporter activity"/>
    <property type="evidence" value="ECO:0007669"/>
    <property type="project" value="InterPro"/>
</dbReference>
<feature type="transmembrane region" description="Helical" evidence="8">
    <location>
        <begin position="179"/>
        <end position="199"/>
    </location>
</feature>
<dbReference type="HOGENOM" id="CLU_039483_0_2_9"/>
<accession>A6TVR6</accession>
<sequence>MTIFENNIRRILKSKSGIVTMLLIPLGFILMVTLISSGGGANIRVGVADDDQTPLTEMLINNLENKGQVIRIPKDHLSGEIVDLNIQYGIYIPEGFTDEIIGNMDPKIQGYASMDTNISRPIAVYVDSFLDAAKNISEVSNEEQEKFYAGLEAYGDGSFNVVYHSIESNVQGKIITTNGIGFLIMGILVFSLRSSTLILEDKENRTFYRIFAAPIHLKSFMMQNILSFVVLSIIQINLVLFFMSVVFNMDLGPSVINLFVILLVFSIVCIALGLAISSMVKDVHQLGVLSTFIVTPMVMLGGSFWPREIMPEALQRVSTFVPTTWALEGATKVLYGDPLSSMTQEIFILMLFAVVFFLLGSWKNTDIID</sequence>
<evidence type="ECO:0000256" key="6">
    <source>
        <dbReference type="ARBA" id="ARBA00022989"/>
    </source>
</evidence>
<keyword evidence="5 8" id="KW-0812">Transmembrane</keyword>
<dbReference type="PANTHER" id="PTHR30294:SF45">
    <property type="entry name" value="LINEARMYCIN RESISTANCE PERMEASE PROTEIN LNRN"/>
    <property type="match status" value="1"/>
</dbReference>
<protein>
    <submittedName>
        <fullName evidence="10">ABC-2 type transporter</fullName>
    </submittedName>
</protein>
<keyword evidence="7 8" id="KW-0472">Membrane</keyword>
<evidence type="ECO:0000256" key="4">
    <source>
        <dbReference type="ARBA" id="ARBA00022475"/>
    </source>
</evidence>
<dbReference type="EMBL" id="CP000724">
    <property type="protein sequence ID" value="ABR50284.1"/>
    <property type="molecule type" value="Genomic_DNA"/>
</dbReference>
<evidence type="ECO:0000256" key="1">
    <source>
        <dbReference type="ARBA" id="ARBA00004651"/>
    </source>
</evidence>
<evidence type="ECO:0000256" key="3">
    <source>
        <dbReference type="ARBA" id="ARBA00022448"/>
    </source>
</evidence>
<dbReference type="GO" id="GO:0005886">
    <property type="term" value="C:plasma membrane"/>
    <property type="evidence" value="ECO:0007669"/>
    <property type="project" value="UniProtKB-SubCell"/>
</dbReference>
<organism evidence="10 11">
    <name type="scientific">Alkaliphilus metalliredigens (strain QYMF)</name>
    <dbReference type="NCBI Taxonomy" id="293826"/>
    <lineage>
        <taxon>Bacteria</taxon>
        <taxon>Bacillati</taxon>
        <taxon>Bacillota</taxon>
        <taxon>Clostridia</taxon>
        <taxon>Peptostreptococcales</taxon>
        <taxon>Natronincolaceae</taxon>
        <taxon>Alkaliphilus</taxon>
    </lineage>
</organism>
<feature type="transmembrane region" description="Helical" evidence="8">
    <location>
        <begin position="225"/>
        <end position="249"/>
    </location>
</feature>
<dbReference type="InterPro" id="IPR013525">
    <property type="entry name" value="ABC2_TM"/>
</dbReference>
<dbReference type="Pfam" id="PF12698">
    <property type="entry name" value="ABC2_membrane_3"/>
    <property type="match status" value="1"/>
</dbReference>
<dbReference type="Gene3D" id="3.40.1710.10">
    <property type="entry name" value="abc type-2 transporter like domain"/>
    <property type="match status" value="1"/>
</dbReference>
<gene>
    <name evidence="10" type="ordered locus">Amet_4204</name>
</gene>
<dbReference type="InterPro" id="IPR051449">
    <property type="entry name" value="ABC-2_transporter_component"/>
</dbReference>
<reference evidence="11" key="1">
    <citation type="journal article" date="2016" name="Genome Announc.">
        <title>Complete genome sequence of Alkaliphilus metalliredigens strain QYMF, an alkaliphilic and metal-reducing bacterium isolated from borax-contaminated leachate ponds.</title>
        <authorList>
            <person name="Hwang C."/>
            <person name="Copeland A."/>
            <person name="Lucas S."/>
            <person name="Lapidus A."/>
            <person name="Barry K."/>
            <person name="Detter J.C."/>
            <person name="Glavina Del Rio T."/>
            <person name="Hammon N."/>
            <person name="Israni S."/>
            <person name="Dalin E."/>
            <person name="Tice H."/>
            <person name="Pitluck S."/>
            <person name="Chertkov O."/>
            <person name="Brettin T."/>
            <person name="Bruce D."/>
            <person name="Han C."/>
            <person name="Schmutz J."/>
            <person name="Larimer F."/>
            <person name="Land M.L."/>
            <person name="Hauser L."/>
            <person name="Kyrpides N."/>
            <person name="Mikhailova N."/>
            <person name="Ye Q."/>
            <person name="Zhou J."/>
            <person name="Richardson P."/>
            <person name="Fields M.W."/>
        </authorList>
    </citation>
    <scope>NUCLEOTIDE SEQUENCE [LARGE SCALE GENOMIC DNA]</scope>
    <source>
        <strain evidence="11">QYMF</strain>
    </source>
</reference>
<evidence type="ECO:0000256" key="5">
    <source>
        <dbReference type="ARBA" id="ARBA00022692"/>
    </source>
</evidence>
<feature type="transmembrane region" description="Helical" evidence="8">
    <location>
        <begin position="255"/>
        <end position="274"/>
    </location>
</feature>
<feature type="transmembrane region" description="Helical" evidence="8">
    <location>
        <begin position="286"/>
        <end position="305"/>
    </location>
</feature>
<name>A6TVR6_ALKMQ</name>
<feature type="transmembrane region" description="Helical" evidence="8">
    <location>
        <begin position="346"/>
        <end position="362"/>
    </location>
</feature>
<feature type="transmembrane region" description="Helical" evidence="8">
    <location>
        <begin position="16"/>
        <end position="35"/>
    </location>
</feature>
<dbReference type="InterPro" id="IPR047817">
    <property type="entry name" value="ABC2_TM_bact-type"/>
</dbReference>
<evidence type="ECO:0000259" key="9">
    <source>
        <dbReference type="PROSITE" id="PS51012"/>
    </source>
</evidence>
<evidence type="ECO:0000256" key="2">
    <source>
        <dbReference type="ARBA" id="ARBA00007783"/>
    </source>
</evidence>